<reference evidence="1 2" key="1">
    <citation type="journal article" date="2023" name="Sci. Data">
        <title>Genome assembly of the Korean intertidal mud-creeper Batillaria attramentaria.</title>
        <authorList>
            <person name="Patra A.K."/>
            <person name="Ho P.T."/>
            <person name="Jun S."/>
            <person name="Lee S.J."/>
            <person name="Kim Y."/>
            <person name="Won Y.J."/>
        </authorList>
    </citation>
    <scope>NUCLEOTIDE SEQUENCE [LARGE SCALE GENOMIC DNA]</scope>
    <source>
        <strain evidence="1">Wonlab-2016</strain>
    </source>
</reference>
<protein>
    <submittedName>
        <fullName evidence="1">Uncharacterized protein</fullName>
    </submittedName>
</protein>
<dbReference type="AlphaFoldDB" id="A0ABD0LFC2"/>
<keyword evidence="2" id="KW-1185">Reference proteome</keyword>
<comment type="caution">
    <text evidence="1">The sequence shown here is derived from an EMBL/GenBank/DDBJ whole genome shotgun (WGS) entry which is preliminary data.</text>
</comment>
<gene>
    <name evidence="1" type="ORF">BaRGS_00010451</name>
</gene>
<evidence type="ECO:0000313" key="1">
    <source>
        <dbReference type="EMBL" id="KAK7498191.1"/>
    </source>
</evidence>
<proteinExistence type="predicted"/>
<dbReference type="Proteomes" id="UP001519460">
    <property type="component" value="Unassembled WGS sequence"/>
</dbReference>
<organism evidence="1 2">
    <name type="scientific">Batillaria attramentaria</name>
    <dbReference type="NCBI Taxonomy" id="370345"/>
    <lineage>
        <taxon>Eukaryota</taxon>
        <taxon>Metazoa</taxon>
        <taxon>Spiralia</taxon>
        <taxon>Lophotrochozoa</taxon>
        <taxon>Mollusca</taxon>
        <taxon>Gastropoda</taxon>
        <taxon>Caenogastropoda</taxon>
        <taxon>Sorbeoconcha</taxon>
        <taxon>Cerithioidea</taxon>
        <taxon>Batillariidae</taxon>
        <taxon>Batillaria</taxon>
    </lineage>
</organism>
<evidence type="ECO:0000313" key="2">
    <source>
        <dbReference type="Proteomes" id="UP001519460"/>
    </source>
</evidence>
<dbReference type="EMBL" id="JACVVK020000052">
    <property type="protein sequence ID" value="KAK7498191.1"/>
    <property type="molecule type" value="Genomic_DNA"/>
</dbReference>
<name>A0ABD0LFC2_9CAEN</name>
<sequence>MKRQRYSFVYRECPSAWQDWFAESLERSAGPDRSSSNDQLIATFHRSSDLISPGQGLIGSPSPVAHYRCASSYLTGVLVVEHQIEN</sequence>
<accession>A0ABD0LFC2</accession>